<reference evidence="2" key="1">
    <citation type="submission" date="2015-12" db="EMBL/GenBank/DDBJ databases">
        <authorList>
            <person name="Zhang G."/>
            <person name="Stingl U."/>
        </authorList>
    </citation>
    <scope>NUCLEOTIDE SEQUENCE [LARGE SCALE GENOMIC DNA]</scope>
    <source>
        <strain evidence="2">ZGT108</strain>
    </source>
</reference>
<dbReference type="AlphaFoldDB" id="A0A0X3TPF2"/>
<gene>
    <name evidence="1" type="ORF">AVO44_14945</name>
</gene>
<dbReference type="Proteomes" id="UP000053690">
    <property type="component" value="Unassembled WGS sequence"/>
</dbReference>
<organism evidence="1 2">
    <name type="scientific">Ruegeria profundi</name>
    <dbReference type="NCBI Taxonomy" id="1685378"/>
    <lineage>
        <taxon>Bacteria</taxon>
        <taxon>Pseudomonadati</taxon>
        <taxon>Pseudomonadota</taxon>
        <taxon>Alphaproteobacteria</taxon>
        <taxon>Rhodobacterales</taxon>
        <taxon>Roseobacteraceae</taxon>
        <taxon>Ruegeria</taxon>
    </lineage>
</organism>
<dbReference type="EMBL" id="LQBP01000008">
    <property type="protein sequence ID" value="KUJ77632.1"/>
    <property type="molecule type" value="Genomic_DNA"/>
</dbReference>
<dbReference type="RefSeq" id="WP_068338386.1">
    <property type="nucleotide sequence ID" value="NZ_LQBP01000008.1"/>
</dbReference>
<keyword evidence="2" id="KW-1185">Reference proteome</keyword>
<evidence type="ECO:0000313" key="1">
    <source>
        <dbReference type="EMBL" id="KUJ77632.1"/>
    </source>
</evidence>
<dbReference type="OrthoDB" id="9791837at2"/>
<evidence type="ECO:0000313" key="2">
    <source>
        <dbReference type="Proteomes" id="UP000053690"/>
    </source>
</evidence>
<proteinExistence type="predicted"/>
<protein>
    <submittedName>
        <fullName evidence="1">Uncharacterized protein</fullName>
    </submittedName>
</protein>
<sequence length="281" mass="31783">MNDNETRSLAVEKVISAIKQPVSEVIVLDGRHHSDWCAAYQQNAIEQVSHTTFGKFTQTARDNVAENSVRIVHVTKGVPANSLSEAEHSVSLLTQRADIVVFSPVPAAEQDVQDLLISWPSFWAMLFLAEGFILRDVVRPAVWDSYYSDWDTLQSTIVFTNSALGDAWLDVDGNTLNSVVDYVHPALFEISLQRQLALQTSALLSLNSGSTNPDAPGVSGEFGSNIHIALPKRYSKKEYEKKLFQESRSWWQVAVFSPWRISYWGDLWRLQRRTKRRMKAK</sequence>
<accession>A0A0X3TPF2</accession>
<name>A0A0X3TPF2_9RHOB</name>
<comment type="caution">
    <text evidence="1">The sequence shown here is derived from an EMBL/GenBank/DDBJ whole genome shotgun (WGS) entry which is preliminary data.</text>
</comment>